<keyword evidence="2 4" id="KW-0560">Oxidoreductase</keyword>
<dbReference type="PANTHER" id="PTHR30004:SF6">
    <property type="entry name" value="D-THREONATE 4-PHOSPHATE DEHYDROGENASE"/>
    <property type="match status" value="1"/>
</dbReference>
<protein>
    <submittedName>
        <fullName evidence="4">4-hydroxythreonine-4-phosphate dehydrogenase PdxA</fullName>
        <ecNumber evidence="4">1.1.1.262</ecNumber>
    </submittedName>
</protein>
<evidence type="ECO:0000313" key="4">
    <source>
        <dbReference type="EMBL" id="MBU3838390.1"/>
    </source>
</evidence>
<dbReference type="EMBL" id="JAHLFW010000074">
    <property type="protein sequence ID" value="MBU3838390.1"/>
    <property type="molecule type" value="Genomic_DNA"/>
</dbReference>
<evidence type="ECO:0000256" key="2">
    <source>
        <dbReference type="ARBA" id="ARBA00023002"/>
    </source>
</evidence>
<accession>A0A948TCK1</accession>
<dbReference type="PANTHER" id="PTHR30004">
    <property type="entry name" value="4-HYDROXYTHREONINE-4-PHOSPHATE DEHYDROGENASE"/>
    <property type="match status" value="1"/>
</dbReference>
<dbReference type="GO" id="GO:0050570">
    <property type="term" value="F:4-hydroxythreonine-4-phosphate dehydrogenase activity"/>
    <property type="evidence" value="ECO:0007669"/>
    <property type="project" value="UniProtKB-EC"/>
</dbReference>
<dbReference type="GO" id="GO:0046872">
    <property type="term" value="F:metal ion binding"/>
    <property type="evidence" value="ECO:0007669"/>
    <property type="project" value="UniProtKB-KW"/>
</dbReference>
<evidence type="ECO:0000256" key="1">
    <source>
        <dbReference type="ARBA" id="ARBA00022723"/>
    </source>
</evidence>
<reference evidence="4" key="2">
    <citation type="submission" date="2021-04" db="EMBL/GenBank/DDBJ databases">
        <authorList>
            <person name="Gilroy R."/>
        </authorList>
    </citation>
    <scope>NUCLEOTIDE SEQUENCE</scope>
    <source>
        <strain evidence="4">G4-2901</strain>
    </source>
</reference>
<organism evidence="4 5">
    <name type="scientific">Candidatus Phocaeicola faecigallinarum</name>
    <dbReference type="NCBI Taxonomy" id="2838732"/>
    <lineage>
        <taxon>Bacteria</taxon>
        <taxon>Pseudomonadati</taxon>
        <taxon>Bacteroidota</taxon>
        <taxon>Bacteroidia</taxon>
        <taxon>Bacteroidales</taxon>
        <taxon>Bacteroidaceae</taxon>
        <taxon>Phocaeicola</taxon>
    </lineage>
</organism>
<name>A0A948TCK1_9BACT</name>
<evidence type="ECO:0000313" key="5">
    <source>
        <dbReference type="Proteomes" id="UP000783796"/>
    </source>
</evidence>
<dbReference type="AlphaFoldDB" id="A0A948TCK1"/>
<dbReference type="GO" id="GO:0051287">
    <property type="term" value="F:NAD binding"/>
    <property type="evidence" value="ECO:0007669"/>
    <property type="project" value="InterPro"/>
</dbReference>
<dbReference type="SUPFAM" id="SSF53659">
    <property type="entry name" value="Isocitrate/Isopropylmalate dehydrogenase-like"/>
    <property type="match status" value="1"/>
</dbReference>
<gene>
    <name evidence="4" type="primary">pdxA</name>
    <name evidence="4" type="ORF">H9777_08795</name>
</gene>
<keyword evidence="3" id="KW-0520">NAD</keyword>
<keyword evidence="1" id="KW-0479">Metal-binding</keyword>
<reference evidence="4" key="1">
    <citation type="journal article" date="2021" name="PeerJ">
        <title>Extensive microbial diversity within the chicken gut microbiome revealed by metagenomics and culture.</title>
        <authorList>
            <person name="Gilroy R."/>
            <person name="Ravi A."/>
            <person name="Getino M."/>
            <person name="Pursley I."/>
            <person name="Horton D.L."/>
            <person name="Alikhan N.F."/>
            <person name="Baker D."/>
            <person name="Gharbi K."/>
            <person name="Hall N."/>
            <person name="Watson M."/>
            <person name="Adriaenssens E.M."/>
            <person name="Foster-Nyarko E."/>
            <person name="Jarju S."/>
            <person name="Secka A."/>
            <person name="Antonio M."/>
            <person name="Oren A."/>
            <person name="Chaudhuri R.R."/>
            <person name="La Ragione R."/>
            <person name="Hildebrand F."/>
            <person name="Pallen M.J."/>
        </authorList>
    </citation>
    <scope>NUCLEOTIDE SEQUENCE</scope>
    <source>
        <strain evidence="4">G4-2901</strain>
    </source>
</reference>
<sequence>MERRKIRVGITHGDINGVGYEVILKAFSEPEMMELCTPVVYGSPKVAAYHRKAMDISANFSIINSAKEIQDGRLNVLNCTAEELKVELGKPTAEAGKAALDALERALADYREGGIDVLVTAPINKHTIQSETFHFPGHTEYIEERVGDGNKSLMILMKNDFRVALVTGHVPVREIPSILTKELIEEKIEIFHKSLKQDFGIGCPRIAVFSLNPHAGDNGLLGTEEQDVIIPAMEELKAKGIQCFGPYPADGFMGSGNFTHFDGIMAMYHDQGLAPFKALAMDEGVNYTAGLPIVRTSPAHGTAYDIAGQGVASEDSFRQAIYVAIDVFRNRCMEREISANPLRKQYYEKRDDSDKLKLDAEYEE</sequence>
<dbReference type="Pfam" id="PF04166">
    <property type="entry name" value="PdxA"/>
    <property type="match status" value="1"/>
</dbReference>
<dbReference type="EC" id="1.1.1.262" evidence="4"/>
<dbReference type="Gene3D" id="3.40.718.10">
    <property type="entry name" value="Isopropylmalate Dehydrogenase"/>
    <property type="match status" value="1"/>
</dbReference>
<dbReference type="InterPro" id="IPR005255">
    <property type="entry name" value="PdxA_fam"/>
</dbReference>
<proteinExistence type="predicted"/>
<dbReference type="NCBIfam" id="TIGR00557">
    <property type="entry name" value="pdxA"/>
    <property type="match status" value="1"/>
</dbReference>
<comment type="caution">
    <text evidence="4">The sequence shown here is derived from an EMBL/GenBank/DDBJ whole genome shotgun (WGS) entry which is preliminary data.</text>
</comment>
<evidence type="ECO:0000256" key="3">
    <source>
        <dbReference type="ARBA" id="ARBA00023027"/>
    </source>
</evidence>
<dbReference type="Proteomes" id="UP000783796">
    <property type="component" value="Unassembled WGS sequence"/>
</dbReference>